<dbReference type="AntiFam" id="ANF00178">
    <property type="entry name" value="Shadow ORF (opposite dhbF)"/>
</dbReference>
<reference evidence="2 3" key="1">
    <citation type="submission" date="2018-08" db="EMBL/GenBank/DDBJ databases">
        <title>Recombination of ecologically and evolutionarily significant loci maintains genetic cohesion in the Pseudomonas syringae species complex.</title>
        <authorList>
            <person name="Dillon M."/>
            <person name="Thakur S."/>
            <person name="Almeida R.N.D."/>
            <person name="Weir B.S."/>
            <person name="Guttman D.S."/>
        </authorList>
    </citation>
    <scope>NUCLEOTIDE SEQUENCE [LARGE SCALE GENOMIC DNA]</scope>
    <source>
        <strain evidence="2 3">ICMP 7846</strain>
    </source>
</reference>
<comment type="caution">
    <text evidence="2">The sequence shown here is derived from an EMBL/GenBank/DDBJ whole genome shotgun (WGS) entry which is preliminary data.</text>
</comment>
<protein>
    <submittedName>
        <fullName evidence="2">Uncharacterized protein</fullName>
    </submittedName>
</protein>
<gene>
    <name evidence="2" type="ORF">ALP65_02689</name>
</gene>
<dbReference type="EMBL" id="RBSQ01000778">
    <property type="protein sequence ID" value="RMS52594.1"/>
    <property type="molecule type" value="Genomic_DNA"/>
</dbReference>
<evidence type="ECO:0000313" key="3">
    <source>
        <dbReference type="Proteomes" id="UP000270834"/>
    </source>
</evidence>
<feature type="region of interest" description="Disordered" evidence="1">
    <location>
        <begin position="15"/>
        <end position="71"/>
    </location>
</feature>
<evidence type="ECO:0000256" key="1">
    <source>
        <dbReference type="SAM" id="MobiDB-lite"/>
    </source>
</evidence>
<sequence length="450" mass="49548">MVDNQQQALAAVVESRQQGAQQRPIGQVETALDFVGKRPQRRQVGDPSDAEQRRSALFHTPVARRPAGRLAGEGQAQRIVVRQHAPQGLLKVSGIERLAGFQEYRLVPPVALGDLFGEETLLDRQQRRDAGHRSLVDRQHLRTALGQRSQGTDGLRLEEHLRSEMDAELARTADHLQRNDGIAADLEEVVGQADLLRLQRLRPDRRQLSFHFAARCLVVALLLVGTGLGQGLSIQLAVGGQRHARQEQQMRRQHILGQAFLQRLAQGVAAGRLGTGILDQRRILRDHVADQLLAAGTRLGDHHRLAHRRLLAQACLDLAQLDTETADLHLVVYPSQVVHHAIRPPTGQVTAAIQAAAGRAEGIRHETFGGQCRTLQVTARHAFSAKVQLTGHTDRQQVQLGIEDVATAIAQQRTYRHVGGATGVVRAGFPEQRGDHRFGRSVAVEQVLRA</sequence>
<name>A0A3M5DSU8_PSEAI</name>
<accession>A0A3M5DSU8</accession>
<organism evidence="2 3">
    <name type="scientific">Pseudomonas aeruginosa</name>
    <dbReference type="NCBI Taxonomy" id="287"/>
    <lineage>
        <taxon>Bacteria</taxon>
        <taxon>Pseudomonadati</taxon>
        <taxon>Pseudomonadota</taxon>
        <taxon>Gammaproteobacteria</taxon>
        <taxon>Pseudomonadales</taxon>
        <taxon>Pseudomonadaceae</taxon>
        <taxon>Pseudomonas</taxon>
    </lineage>
</organism>
<proteinExistence type="predicted"/>
<dbReference type="AlphaFoldDB" id="A0A3M5DSU8"/>
<dbReference type="Proteomes" id="UP000270834">
    <property type="component" value="Unassembled WGS sequence"/>
</dbReference>
<evidence type="ECO:0000313" key="2">
    <source>
        <dbReference type="EMBL" id="RMS52594.1"/>
    </source>
</evidence>